<comment type="function">
    <text evidence="6">Redox regulated molecular chaperone. Protects both thermally unfolding and oxidatively damaged proteins from irreversible aggregation. Plays an important role in the bacterial defense system toward oxidative stress.</text>
</comment>
<dbReference type="RefSeq" id="WP_104004702.1">
    <property type="nucleotide sequence ID" value="NZ_FNVQ01000004.1"/>
</dbReference>
<dbReference type="Gene3D" id="3.55.30.10">
    <property type="entry name" value="Hsp33 domain"/>
    <property type="match status" value="1"/>
</dbReference>
<proteinExistence type="inferred from homology"/>
<keyword evidence="3 6" id="KW-1015">Disulfide bond</keyword>
<dbReference type="GO" id="GO:0042026">
    <property type="term" value="P:protein refolding"/>
    <property type="evidence" value="ECO:0007669"/>
    <property type="project" value="TreeGrafter"/>
</dbReference>
<dbReference type="HAMAP" id="MF_00117">
    <property type="entry name" value="HslO"/>
    <property type="match status" value="1"/>
</dbReference>
<dbReference type="GO" id="GO:0051082">
    <property type="term" value="F:unfolded protein binding"/>
    <property type="evidence" value="ECO:0007669"/>
    <property type="project" value="UniProtKB-UniRule"/>
</dbReference>
<keyword evidence="5 6" id="KW-0676">Redox-active center</keyword>
<evidence type="ECO:0000313" key="7">
    <source>
        <dbReference type="EMBL" id="SEG78086.1"/>
    </source>
</evidence>
<comment type="subcellular location">
    <subcellularLocation>
        <location evidence="6">Cytoplasm</location>
    </subcellularLocation>
</comment>
<dbReference type="SUPFAM" id="SSF118352">
    <property type="entry name" value="HSP33 redox switch-like"/>
    <property type="match status" value="1"/>
</dbReference>
<organism evidence="7 8">
    <name type="scientific">Marinobacterium lutimaris</name>
    <dbReference type="NCBI Taxonomy" id="568106"/>
    <lineage>
        <taxon>Bacteria</taxon>
        <taxon>Pseudomonadati</taxon>
        <taxon>Pseudomonadota</taxon>
        <taxon>Gammaproteobacteria</taxon>
        <taxon>Oceanospirillales</taxon>
        <taxon>Oceanospirillaceae</taxon>
        <taxon>Marinobacterium</taxon>
    </lineage>
</organism>
<comment type="similarity">
    <text evidence="6">Belongs to the HSP33 family.</text>
</comment>
<dbReference type="EMBL" id="FNVQ01000004">
    <property type="protein sequence ID" value="SEG78086.1"/>
    <property type="molecule type" value="Genomic_DNA"/>
</dbReference>
<evidence type="ECO:0000256" key="2">
    <source>
        <dbReference type="ARBA" id="ARBA00022833"/>
    </source>
</evidence>
<keyword evidence="8" id="KW-1185">Reference proteome</keyword>
<dbReference type="AlphaFoldDB" id="A0A1H6D0H0"/>
<dbReference type="Proteomes" id="UP000236745">
    <property type="component" value="Unassembled WGS sequence"/>
</dbReference>
<dbReference type="PANTHER" id="PTHR30111">
    <property type="entry name" value="33 KDA CHAPERONIN"/>
    <property type="match status" value="1"/>
</dbReference>
<dbReference type="PIRSF" id="PIRSF005261">
    <property type="entry name" value="Heat_shock_Hsp33"/>
    <property type="match status" value="1"/>
</dbReference>
<name>A0A1H6D0H0_9GAMM</name>
<dbReference type="OrthoDB" id="9793753at2"/>
<protein>
    <recommendedName>
        <fullName evidence="6">33 kDa chaperonin</fullName>
    </recommendedName>
    <alternativeName>
        <fullName evidence="6">Heat shock protein 33 homolog</fullName>
        <shortName evidence="6">HSP33</shortName>
    </alternativeName>
</protein>
<keyword evidence="4 6" id="KW-0143">Chaperone</keyword>
<comment type="PTM">
    <text evidence="6">Under oxidizing conditions two disulfide bonds are formed involving the reactive cysteines. Under reducing conditions zinc is bound to the reactive cysteines and the protein is inactive.</text>
</comment>
<dbReference type="GO" id="GO:0044183">
    <property type="term" value="F:protein folding chaperone"/>
    <property type="evidence" value="ECO:0007669"/>
    <property type="project" value="TreeGrafter"/>
</dbReference>
<dbReference type="CDD" id="cd00498">
    <property type="entry name" value="Hsp33"/>
    <property type="match status" value="1"/>
</dbReference>
<dbReference type="GO" id="GO:0005737">
    <property type="term" value="C:cytoplasm"/>
    <property type="evidence" value="ECO:0007669"/>
    <property type="project" value="UniProtKB-SubCell"/>
</dbReference>
<evidence type="ECO:0000256" key="4">
    <source>
        <dbReference type="ARBA" id="ARBA00023186"/>
    </source>
</evidence>
<accession>A0A1H6D0H0</accession>
<dbReference type="InterPro" id="IPR000397">
    <property type="entry name" value="Heat_shock_Hsp33"/>
</dbReference>
<gene>
    <name evidence="6" type="primary">hslO</name>
    <name evidence="7" type="ORF">SAMN05444390_104334</name>
</gene>
<evidence type="ECO:0000256" key="5">
    <source>
        <dbReference type="ARBA" id="ARBA00023284"/>
    </source>
</evidence>
<dbReference type="Pfam" id="PF01430">
    <property type="entry name" value="HSP33"/>
    <property type="match status" value="1"/>
</dbReference>
<feature type="disulfide bond" description="Redox-active" evidence="6">
    <location>
        <begin position="260"/>
        <end position="263"/>
    </location>
</feature>
<sequence length="291" mass="32743">MSNSDQIQRILFDDIDVRGAVSRVEDCYQEVLSRANYPAVIERVLGEMLAAVSLLSTNLKFEGRLMLQAAGEGSLRVLMAECSHHQNLRAIARYDGDIDNDATFNELLVNGRLALTIEPDNGRRYQGVIPLEKPTLAGCLQDYFRQSEQLSTSIQLVADGKRAAGLLLQVLPASDSGDADWQHINTLAHTLKGEELLELDNETMLYRLFHEENCRLYDPDPLKFHCDCSRSRSAEALKMMTEEELLEVAEEHGGVIEVSCHFCNELYRFDEADVRALFHDAGQLDDTDNLH</sequence>
<dbReference type="InterPro" id="IPR016153">
    <property type="entry name" value="Heat_shock_Hsp33_N"/>
</dbReference>
<keyword evidence="2 6" id="KW-0862">Zinc</keyword>
<dbReference type="InterPro" id="IPR023212">
    <property type="entry name" value="Hsp33_helix_hairpin_bin_dom_sf"/>
</dbReference>
<dbReference type="InterPro" id="IPR016154">
    <property type="entry name" value="Heat_shock_Hsp33_C"/>
</dbReference>
<evidence type="ECO:0000313" key="8">
    <source>
        <dbReference type="Proteomes" id="UP000236745"/>
    </source>
</evidence>
<dbReference type="Gene3D" id="3.90.1280.10">
    <property type="entry name" value="HSP33 redox switch-like"/>
    <property type="match status" value="1"/>
</dbReference>
<dbReference type="SUPFAM" id="SSF64397">
    <property type="entry name" value="Hsp33 domain"/>
    <property type="match status" value="1"/>
</dbReference>
<evidence type="ECO:0000256" key="3">
    <source>
        <dbReference type="ARBA" id="ARBA00023157"/>
    </source>
</evidence>
<keyword evidence="1 6" id="KW-0963">Cytoplasm</keyword>
<evidence type="ECO:0000256" key="6">
    <source>
        <dbReference type="HAMAP-Rule" id="MF_00117"/>
    </source>
</evidence>
<dbReference type="NCBIfam" id="NF001033">
    <property type="entry name" value="PRK00114.1"/>
    <property type="match status" value="1"/>
</dbReference>
<dbReference type="Gene3D" id="1.10.287.480">
    <property type="entry name" value="helix hairpin bin"/>
    <property type="match status" value="1"/>
</dbReference>
<evidence type="ECO:0000256" key="1">
    <source>
        <dbReference type="ARBA" id="ARBA00022490"/>
    </source>
</evidence>
<reference evidence="7 8" key="1">
    <citation type="submission" date="2016-10" db="EMBL/GenBank/DDBJ databases">
        <authorList>
            <person name="de Groot N.N."/>
        </authorList>
    </citation>
    <scope>NUCLEOTIDE SEQUENCE [LARGE SCALE GENOMIC DNA]</scope>
    <source>
        <strain evidence="7 8">DSM 22012</strain>
    </source>
</reference>
<dbReference type="PANTHER" id="PTHR30111:SF1">
    <property type="entry name" value="33 KDA CHAPERONIN"/>
    <property type="match status" value="1"/>
</dbReference>
<feature type="disulfide bond" description="Redox-active" evidence="6">
    <location>
        <begin position="226"/>
        <end position="228"/>
    </location>
</feature>